<evidence type="ECO:0000313" key="2">
    <source>
        <dbReference type="EMBL" id="OAF99876.1"/>
    </source>
</evidence>
<evidence type="ECO:0000256" key="1">
    <source>
        <dbReference type="SAM" id="Phobius"/>
    </source>
</evidence>
<gene>
    <name evidence="2" type="ORF">CC84DRAFT_1168788</name>
</gene>
<accession>A0A177BZL1</accession>
<feature type="transmembrane region" description="Helical" evidence="1">
    <location>
        <begin position="84"/>
        <end position="104"/>
    </location>
</feature>
<organism evidence="2 3">
    <name type="scientific">Paraphaeosphaeria sporulosa</name>
    <dbReference type="NCBI Taxonomy" id="1460663"/>
    <lineage>
        <taxon>Eukaryota</taxon>
        <taxon>Fungi</taxon>
        <taxon>Dikarya</taxon>
        <taxon>Ascomycota</taxon>
        <taxon>Pezizomycotina</taxon>
        <taxon>Dothideomycetes</taxon>
        <taxon>Pleosporomycetidae</taxon>
        <taxon>Pleosporales</taxon>
        <taxon>Massarineae</taxon>
        <taxon>Didymosphaeriaceae</taxon>
        <taxon>Paraphaeosphaeria</taxon>
    </lineage>
</organism>
<dbReference type="InParanoid" id="A0A177BZL1"/>
<dbReference type="RefSeq" id="XP_018030242.1">
    <property type="nucleotide sequence ID" value="XM_018179488.1"/>
</dbReference>
<dbReference type="AlphaFoldDB" id="A0A177BZL1"/>
<keyword evidence="3" id="KW-1185">Reference proteome</keyword>
<keyword evidence="1" id="KW-0472">Membrane</keyword>
<reference evidence="2 3" key="1">
    <citation type="submission" date="2016-05" db="EMBL/GenBank/DDBJ databases">
        <title>Comparative analysis of secretome profiles of manganese(II)-oxidizing ascomycete fungi.</title>
        <authorList>
            <consortium name="DOE Joint Genome Institute"/>
            <person name="Zeiner C.A."/>
            <person name="Purvine S.O."/>
            <person name="Zink E.M."/>
            <person name="Wu S."/>
            <person name="Pasa-Tolic L."/>
            <person name="Chaput D.L."/>
            <person name="Haridas S."/>
            <person name="Grigoriev I.V."/>
            <person name="Santelli C.M."/>
            <person name="Hansel C.M."/>
        </authorList>
    </citation>
    <scope>NUCLEOTIDE SEQUENCE [LARGE SCALE GENOMIC DNA]</scope>
    <source>
        <strain evidence="2 3">AP3s5-JAC2a</strain>
    </source>
</reference>
<sequence>MFPAIILHSPAPTLLRRKSYRRCVWTLVGILVALLFVLYKRAEARIVALVNVAVSNSDVQLDGQMVFDQLCIDTEVSSQIPSTVLAFFIATVAYGGFYFLSIVPHCQQRLDRSKDALNIMLALSATIVMWLALLNFYLPFETRWMNMLVRRIKLINGRLAR</sequence>
<name>A0A177BZL1_9PLEO</name>
<evidence type="ECO:0000313" key="3">
    <source>
        <dbReference type="Proteomes" id="UP000077069"/>
    </source>
</evidence>
<dbReference type="EMBL" id="KV441560">
    <property type="protein sequence ID" value="OAF99876.1"/>
    <property type="molecule type" value="Genomic_DNA"/>
</dbReference>
<keyword evidence="1" id="KW-1133">Transmembrane helix</keyword>
<dbReference type="OrthoDB" id="4582561at2759"/>
<proteinExistence type="predicted"/>
<keyword evidence="1" id="KW-0812">Transmembrane</keyword>
<dbReference type="Proteomes" id="UP000077069">
    <property type="component" value="Unassembled WGS sequence"/>
</dbReference>
<dbReference type="GeneID" id="28762974"/>
<feature type="transmembrane region" description="Helical" evidence="1">
    <location>
        <begin position="116"/>
        <end position="138"/>
    </location>
</feature>
<feature type="transmembrane region" description="Helical" evidence="1">
    <location>
        <begin position="23"/>
        <end position="39"/>
    </location>
</feature>
<protein>
    <submittedName>
        <fullName evidence="2">Uncharacterized protein</fullName>
    </submittedName>
</protein>